<proteinExistence type="predicted"/>
<evidence type="ECO:0000256" key="5">
    <source>
        <dbReference type="ARBA" id="ARBA00023136"/>
    </source>
</evidence>
<reference evidence="7 8" key="1">
    <citation type="submission" date="2018-06" db="EMBL/GenBank/DDBJ databases">
        <title>Genomic Encyclopedia of Archaeal and Bacterial Type Strains, Phase II (KMG-II): from individual species to whole genera.</title>
        <authorList>
            <person name="Goeker M."/>
        </authorList>
    </citation>
    <scope>NUCLEOTIDE SEQUENCE [LARGE SCALE GENOMIC DNA]</scope>
    <source>
        <strain evidence="7 8">DSM 12408</strain>
    </source>
</reference>
<evidence type="ECO:0000256" key="4">
    <source>
        <dbReference type="ARBA" id="ARBA00022679"/>
    </source>
</evidence>
<dbReference type="PANTHER" id="PTHR30606">
    <property type="entry name" value="LIPID A BIOSYNTHESIS LAUROYL ACYLTRANSFERASE"/>
    <property type="match status" value="1"/>
</dbReference>
<evidence type="ECO:0000256" key="2">
    <source>
        <dbReference type="ARBA" id="ARBA00022475"/>
    </source>
</evidence>
<dbReference type="InterPro" id="IPR004960">
    <property type="entry name" value="LipA_acyltrans"/>
</dbReference>
<sequence>MLLQQFALLKEQNFTSIMAEWDGKSRGTVFGFKVFVFFIKNFGINAAYALMHLPVPYFCLFSGKNVKGLRFYFRNRLGYSRFKTMLSIYKTYYTFGQTLVDKIAISSGLRSNYTYEFDGEVKIAEVLEMKRGGVLISAHIGNFELAQYFFKERLAKDSISIVVTDQDHEEIKDYLGQYVKKETHFIVVRDDLSHIFEINAALAQNRIICIAGDRYMDNTKCLEETLLGKKAKFPLGPFYLASRLKVPVLFVYVMREPKRHYHLYAKWINYKEGDMNDLLKKYTENVEQMVKKYPMQWFNFYDFWNDKK</sequence>
<comment type="subcellular location">
    <subcellularLocation>
        <location evidence="1">Cell inner membrane</location>
    </subcellularLocation>
</comment>
<keyword evidence="8" id="KW-1185">Reference proteome</keyword>
<dbReference type="CDD" id="cd07984">
    <property type="entry name" value="LPLAT_LABLAT-like"/>
    <property type="match status" value="1"/>
</dbReference>
<keyword evidence="3" id="KW-0997">Cell inner membrane</keyword>
<keyword evidence="2" id="KW-1003">Cell membrane</keyword>
<dbReference type="EMBL" id="QLLQ01000003">
    <property type="protein sequence ID" value="RAJ25723.1"/>
    <property type="molecule type" value="Genomic_DNA"/>
</dbReference>
<keyword evidence="5" id="KW-0472">Membrane</keyword>
<dbReference type="GO" id="GO:0005886">
    <property type="term" value="C:plasma membrane"/>
    <property type="evidence" value="ECO:0007669"/>
    <property type="project" value="UniProtKB-SubCell"/>
</dbReference>
<comment type="caution">
    <text evidence="7">The sequence shown here is derived from an EMBL/GenBank/DDBJ whole genome shotgun (WGS) entry which is preliminary data.</text>
</comment>
<organism evidence="7 8">
    <name type="scientific">Gelidibacter algens</name>
    <dbReference type="NCBI Taxonomy" id="49280"/>
    <lineage>
        <taxon>Bacteria</taxon>
        <taxon>Pseudomonadati</taxon>
        <taxon>Bacteroidota</taxon>
        <taxon>Flavobacteriia</taxon>
        <taxon>Flavobacteriales</taxon>
        <taxon>Flavobacteriaceae</taxon>
        <taxon>Gelidibacter</taxon>
    </lineage>
</organism>
<keyword evidence="4 7" id="KW-0808">Transferase</keyword>
<dbReference type="AlphaFoldDB" id="A0A327SDJ3"/>
<evidence type="ECO:0000313" key="8">
    <source>
        <dbReference type="Proteomes" id="UP000248987"/>
    </source>
</evidence>
<dbReference type="Pfam" id="PF03279">
    <property type="entry name" value="Lip_A_acyltrans"/>
    <property type="match status" value="1"/>
</dbReference>
<name>A0A327SDJ3_9FLAO</name>
<dbReference type="GO" id="GO:0009247">
    <property type="term" value="P:glycolipid biosynthetic process"/>
    <property type="evidence" value="ECO:0007669"/>
    <property type="project" value="UniProtKB-ARBA"/>
</dbReference>
<dbReference type="Proteomes" id="UP000248987">
    <property type="component" value="Unassembled WGS sequence"/>
</dbReference>
<dbReference type="GO" id="GO:0016746">
    <property type="term" value="F:acyltransferase activity"/>
    <property type="evidence" value="ECO:0007669"/>
    <property type="project" value="UniProtKB-KW"/>
</dbReference>
<evidence type="ECO:0000256" key="3">
    <source>
        <dbReference type="ARBA" id="ARBA00022519"/>
    </source>
</evidence>
<dbReference type="PANTHER" id="PTHR30606:SF10">
    <property type="entry name" value="PHOSPHATIDYLINOSITOL MANNOSIDE ACYLTRANSFERASE"/>
    <property type="match status" value="1"/>
</dbReference>
<evidence type="ECO:0000256" key="1">
    <source>
        <dbReference type="ARBA" id="ARBA00004533"/>
    </source>
</evidence>
<accession>A0A327SDJ3</accession>
<protein>
    <submittedName>
        <fullName evidence="7">Putative LPLAT superfamily acyltransferase</fullName>
    </submittedName>
</protein>
<evidence type="ECO:0000256" key="6">
    <source>
        <dbReference type="ARBA" id="ARBA00023315"/>
    </source>
</evidence>
<keyword evidence="6 7" id="KW-0012">Acyltransferase</keyword>
<gene>
    <name evidence="7" type="ORF">LX77_01138</name>
</gene>
<evidence type="ECO:0000313" key="7">
    <source>
        <dbReference type="EMBL" id="RAJ25723.1"/>
    </source>
</evidence>